<feature type="compositionally biased region" description="Basic and acidic residues" evidence="1">
    <location>
        <begin position="139"/>
        <end position="150"/>
    </location>
</feature>
<dbReference type="AlphaFoldDB" id="A0A3M6V3Q5"/>
<feature type="compositionally biased region" description="Acidic residues" evidence="1">
    <location>
        <begin position="1"/>
        <end position="12"/>
    </location>
</feature>
<gene>
    <name evidence="2" type="ORF">pdam_00001467</name>
</gene>
<feature type="region of interest" description="Disordered" evidence="1">
    <location>
        <begin position="136"/>
        <end position="155"/>
    </location>
</feature>
<feature type="compositionally biased region" description="Basic and acidic residues" evidence="1">
    <location>
        <begin position="13"/>
        <end position="42"/>
    </location>
</feature>
<organism evidence="2 3">
    <name type="scientific">Pocillopora damicornis</name>
    <name type="common">Cauliflower coral</name>
    <name type="synonym">Millepora damicornis</name>
    <dbReference type="NCBI Taxonomy" id="46731"/>
    <lineage>
        <taxon>Eukaryota</taxon>
        <taxon>Metazoa</taxon>
        <taxon>Cnidaria</taxon>
        <taxon>Anthozoa</taxon>
        <taxon>Hexacorallia</taxon>
        <taxon>Scleractinia</taxon>
        <taxon>Astrocoeniina</taxon>
        <taxon>Pocilloporidae</taxon>
        <taxon>Pocillopora</taxon>
    </lineage>
</organism>
<comment type="caution">
    <text evidence="2">The sequence shown here is derived from an EMBL/GenBank/DDBJ whole genome shotgun (WGS) entry which is preliminary data.</text>
</comment>
<protein>
    <recommendedName>
        <fullName evidence="4">Peptidase aspartic putative domain-containing protein</fullName>
    </recommendedName>
</protein>
<keyword evidence="3" id="KW-1185">Reference proteome</keyword>
<dbReference type="PANTHER" id="PTHR47331:SF5">
    <property type="entry name" value="RIBONUCLEASE H"/>
    <property type="match status" value="1"/>
</dbReference>
<name>A0A3M6V3Q5_POCDA</name>
<sequence length="385" mass="43697">MAAESEDSDVTEFTEKNDKIANGVDKQKENDGKKRSAKTKETKLRHELERLCVKDSEVTDIEIGEDTGENEAFKESENIEKDITKEKKLCSRCLASDHKRKDCPKARTCGIDGCSRNRHRLLHGSEVLSETAPMTMLPHADDGRRPDVPREGAPAANGRKVKINAILDDASNETFLNEAVAGILGLQEPFEKFQVYVINNTVENFQSMPIKIEIETVHGKFSKEISTKTCPQKVTGNYNVVKWNDHQNKWLHLTQCNFPKPANDGLVDLLIGIDNAELHYSHVDLREAVLVRLTRPREHDLTLSVPCPLENLFGAREKNPVRFWVIEKSGTDRDGRLVFTEEERLVLGKVKDFLKYENGRYRVAVLWKENKPDLPDAKPMALSRL</sequence>
<reference evidence="2 3" key="1">
    <citation type="journal article" date="2018" name="Sci. Rep.">
        <title>Comparative analysis of the Pocillopora damicornis genome highlights role of immune system in coral evolution.</title>
        <authorList>
            <person name="Cunning R."/>
            <person name="Bay R.A."/>
            <person name="Gillette P."/>
            <person name="Baker A.C."/>
            <person name="Traylor-Knowles N."/>
        </authorList>
    </citation>
    <scope>NUCLEOTIDE SEQUENCE [LARGE SCALE GENOMIC DNA]</scope>
    <source>
        <strain evidence="2">RSMAS</strain>
        <tissue evidence="2">Whole animal</tissue>
    </source>
</reference>
<evidence type="ECO:0000313" key="2">
    <source>
        <dbReference type="EMBL" id="RMX60490.1"/>
    </source>
</evidence>
<evidence type="ECO:0000313" key="3">
    <source>
        <dbReference type="Proteomes" id="UP000275408"/>
    </source>
</evidence>
<evidence type="ECO:0000256" key="1">
    <source>
        <dbReference type="SAM" id="MobiDB-lite"/>
    </source>
</evidence>
<dbReference type="PANTHER" id="PTHR47331">
    <property type="entry name" value="PHD-TYPE DOMAIN-CONTAINING PROTEIN"/>
    <property type="match status" value="1"/>
</dbReference>
<dbReference type="EMBL" id="RCHS01000141">
    <property type="protein sequence ID" value="RMX60490.1"/>
    <property type="molecule type" value="Genomic_DNA"/>
</dbReference>
<dbReference type="Proteomes" id="UP000275408">
    <property type="component" value="Unassembled WGS sequence"/>
</dbReference>
<accession>A0A3M6V3Q5</accession>
<feature type="region of interest" description="Disordered" evidence="1">
    <location>
        <begin position="1"/>
        <end position="42"/>
    </location>
</feature>
<proteinExistence type="predicted"/>
<evidence type="ECO:0008006" key="4">
    <source>
        <dbReference type="Google" id="ProtNLM"/>
    </source>
</evidence>